<name>A0A564Y1K4_HYMDI</name>
<dbReference type="AlphaFoldDB" id="A0A564Y1K4"/>
<sequence>MFSRVLTQVTHIKLSLFSTQKQRTHVSYPLLRFLLISSLPQHAPLPIPPSLPLTCFKFVVVSLNKFCSNQLLVFCSTIVVSSYSNSYDLMIIIAVVIC</sequence>
<organism evidence="1 2">
    <name type="scientific">Hymenolepis diminuta</name>
    <name type="common">Rat tapeworm</name>
    <dbReference type="NCBI Taxonomy" id="6216"/>
    <lineage>
        <taxon>Eukaryota</taxon>
        <taxon>Metazoa</taxon>
        <taxon>Spiralia</taxon>
        <taxon>Lophotrochozoa</taxon>
        <taxon>Platyhelminthes</taxon>
        <taxon>Cestoda</taxon>
        <taxon>Eucestoda</taxon>
        <taxon>Cyclophyllidea</taxon>
        <taxon>Hymenolepididae</taxon>
        <taxon>Hymenolepis</taxon>
    </lineage>
</organism>
<proteinExistence type="predicted"/>
<accession>A0A564Y1K4</accession>
<protein>
    <submittedName>
        <fullName evidence="1">Uncharacterized protein</fullName>
    </submittedName>
</protein>
<evidence type="ECO:0000313" key="2">
    <source>
        <dbReference type="Proteomes" id="UP000321570"/>
    </source>
</evidence>
<dbReference type="Proteomes" id="UP000321570">
    <property type="component" value="Unassembled WGS sequence"/>
</dbReference>
<evidence type="ECO:0000313" key="1">
    <source>
        <dbReference type="EMBL" id="VUZ41195.1"/>
    </source>
</evidence>
<gene>
    <name evidence="1" type="ORF">WMSIL1_LOCUS2262</name>
</gene>
<dbReference type="EMBL" id="CABIJS010000055">
    <property type="protein sequence ID" value="VUZ41195.1"/>
    <property type="molecule type" value="Genomic_DNA"/>
</dbReference>
<reference evidence="1 2" key="1">
    <citation type="submission" date="2019-07" db="EMBL/GenBank/DDBJ databases">
        <authorList>
            <person name="Jastrzebski P J."/>
            <person name="Paukszto L."/>
            <person name="Jastrzebski P J."/>
        </authorList>
    </citation>
    <scope>NUCLEOTIDE SEQUENCE [LARGE SCALE GENOMIC DNA]</scope>
    <source>
        <strain evidence="1 2">WMS-il1</strain>
    </source>
</reference>
<keyword evidence="2" id="KW-1185">Reference proteome</keyword>